<name>A0A437MDM8_9PROT</name>
<dbReference type="InterPro" id="IPR038255">
    <property type="entry name" value="PBS_linker_sf"/>
</dbReference>
<protein>
    <submittedName>
        <fullName evidence="4">DUF4214 domain-containing protein</fullName>
    </submittedName>
</protein>
<dbReference type="PANTHER" id="PTHR38340">
    <property type="entry name" value="S-LAYER PROTEIN"/>
    <property type="match status" value="1"/>
</dbReference>
<dbReference type="InterPro" id="IPR011049">
    <property type="entry name" value="Serralysin-like_metalloprot_C"/>
</dbReference>
<dbReference type="AlphaFoldDB" id="A0A437MDM8"/>
<reference evidence="4 5" key="1">
    <citation type="submission" date="2019-01" db="EMBL/GenBank/DDBJ databases">
        <authorList>
            <person name="Chen W.-M."/>
        </authorList>
    </citation>
    <scope>NUCLEOTIDE SEQUENCE [LARGE SCALE GENOMIC DNA]</scope>
    <source>
        <strain evidence="4 5">CCP-6</strain>
    </source>
</reference>
<dbReference type="Proteomes" id="UP000282957">
    <property type="component" value="Unassembled WGS sequence"/>
</dbReference>
<dbReference type="RefSeq" id="WP_127788560.1">
    <property type="nucleotide sequence ID" value="NZ_SACL01000005.1"/>
</dbReference>
<dbReference type="PRINTS" id="PR00313">
    <property type="entry name" value="CABNDNGRPT"/>
</dbReference>
<comment type="subcellular location">
    <subcellularLocation>
        <location evidence="1">Secreted</location>
    </subcellularLocation>
</comment>
<dbReference type="InterPro" id="IPR001343">
    <property type="entry name" value="Hemolysn_Ca-bd"/>
</dbReference>
<evidence type="ECO:0000259" key="3">
    <source>
        <dbReference type="Pfam" id="PF13946"/>
    </source>
</evidence>
<dbReference type="Pfam" id="PF13946">
    <property type="entry name" value="DUF4214"/>
    <property type="match status" value="2"/>
</dbReference>
<feature type="domain" description="DUF4214" evidence="3">
    <location>
        <begin position="675"/>
        <end position="739"/>
    </location>
</feature>
<accession>A0A437MDM8</accession>
<feature type="domain" description="DUF4214" evidence="3">
    <location>
        <begin position="552"/>
        <end position="620"/>
    </location>
</feature>
<evidence type="ECO:0000256" key="2">
    <source>
        <dbReference type="ARBA" id="ARBA00022525"/>
    </source>
</evidence>
<dbReference type="GO" id="GO:0005509">
    <property type="term" value="F:calcium ion binding"/>
    <property type="evidence" value="ECO:0007669"/>
    <property type="project" value="InterPro"/>
</dbReference>
<gene>
    <name evidence="4" type="ORF">EOD42_16015</name>
</gene>
<dbReference type="InterPro" id="IPR050557">
    <property type="entry name" value="RTX_toxin/Mannuronan_C5-epim"/>
</dbReference>
<dbReference type="OrthoDB" id="7282531at2"/>
<dbReference type="Gene3D" id="1.10.3130.20">
    <property type="entry name" value="Phycobilisome linker domain"/>
    <property type="match status" value="2"/>
</dbReference>
<dbReference type="Gene3D" id="2.160.20.160">
    <property type="match status" value="2"/>
</dbReference>
<organism evidence="4 5">
    <name type="scientific">Rhodovarius crocodyli</name>
    <dbReference type="NCBI Taxonomy" id="1979269"/>
    <lineage>
        <taxon>Bacteria</taxon>
        <taxon>Pseudomonadati</taxon>
        <taxon>Pseudomonadota</taxon>
        <taxon>Alphaproteobacteria</taxon>
        <taxon>Acetobacterales</taxon>
        <taxon>Roseomonadaceae</taxon>
        <taxon>Rhodovarius</taxon>
    </lineage>
</organism>
<proteinExistence type="predicted"/>
<comment type="caution">
    <text evidence="4">The sequence shown here is derived from an EMBL/GenBank/DDBJ whole genome shotgun (WGS) entry which is preliminary data.</text>
</comment>
<dbReference type="SUPFAM" id="SSF51120">
    <property type="entry name" value="beta-Roll"/>
    <property type="match status" value="3"/>
</dbReference>
<evidence type="ECO:0000313" key="5">
    <source>
        <dbReference type="Proteomes" id="UP000282957"/>
    </source>
</evidence>
<evidence type="ECO:0000313" key="4">
    <source>
        <dbReference type="EMBL" id="RVT95700.1"/>
    </source>
</evidence>
<keyword evidence="2" id="KW-0964">Secreted</keyword>
<dbReference type="PROSITE" id="PS00330">
    <property type="entry name" value="HEMOLYSIN_CALCIUM"/>
    <property type="match status" value="2"/>
</dbReference>
<dbReference type="EMBL" id="SACL01000005">
    <property type="protein sequence ID" value="RVT95700.1"/>
    <property type="molecule type" value="Genomic_DNA"/>
</dbReference>
<sequence length="753" mass="79032">MAIAYAPPPTGSGQTLVFDGSAETLPFSYYSDALWRYFATGTNPDTANGIAWKTTANAVDPWPFVYSAYDLTGGSGNDVFTTQLFGPGNDRVDGGAGDDRVSGTSGGNDYLDGGTGADTLNWTWNTAVALFLSMAGTVFMVGGTTFTNFESHQLTLGTGNDTLTFEGVSGSVSGSFATGLGNDTVIVRGVTGSVRAAISTGEGDDTLIIDHTAIGVTSFNAGNGTDRLIADLSQASRVFIKQDPSSTPSLPFSSVWLTTAEGLQMELIYRYPTGQDRPLPEIMQLTLSAGNDDLGDLRSFTGLQSVNIDAGAGNDILVGGSGDDVINGGEGTDSLYISPLAGYAIRLDQTGPQRTAAGNDTLLSVENLFAWGGGAAWFIGNADNNILSGSSLADRLEGGDGDDDLRGASGDDVLLGGAGNDSLSGGDGNDRLYVGSGMDTAAGGAGSDTLYLSGPRRAGTSAFQTDGTTIQGGVIVPALKGTLSNATGTTTFTGIESFSFTDGRLVLDPSDPAMQVARLFHAALGRAPDPMSLNHWIAQRQAGVSLETIGGAFVNSEEFRLLHGNQTNSEFVAYLYTDVLSRAPDVYGFNSWLTALNSGALGRGSVLAGFTDSPEYKNRFGNEIASSIWDQDELTASIARLYQATLGRHPEEYGLVHWRGRMSEGLSYEEIVPGFLDSAEFQTVYGATTNTQFVSLLYNNVLGRAPDADGYAHWTSRLDQGLESRVQVVIGFAESYEFRVHTMGWIEGGIVLA</sequence>
<dbReference type="Pfam" id="PF00353">
    <property type="entry name" value="HemolysinCabind"/>
    <property type="match status" value="3"/>
</dbReference>
<dbReference type="InterPro" id="IPR025282">
    <property type="entry name" value="DUF4214"/>
</dbReference>
<dbReference type="PANTHER" id="PTHR38340:SF1">
    <property type="entry name" value="S-LAYER PROTEIN"/>
    <property type="match status" value="1"/>
</dbReference>
<dbReference type="GO" id="GO:0005576">
    <property type="term" value="C:extracellular region"/>
    <property type="evidence" value="ECO:0007669"/>
    <property type="project" value="UniProtKB-SubCell"/>
</dbReference>
<keyword evidence="5" id="KW-1185">Reference proteome</keyword>
<evidence type="ECO:0000256" key="1">
    <source>
        <dbReference type="ARBA" id="ARBA00004613"/>
    </source>
</evidence>
<dbReference type="InterPro" id="IPR018511">
    <property type="entry name" value="Hemolysin-typ_Ca-bd_CS"/>
</dbReference>